<keyword evidence="1" id="KW-0812">Transmembrane</keyword>
<dbReference type="Pfam" id="PF06055">
    <property type="entry name" value="ExoD"/>
    <property type="match status" value="1"/>
</dbReference>
<dbReference type="PIRSF" id="PIRSF033239">
    <property type="entry name" value="ExoD"/>
    <property type="match status" value="1"/>
</dbReference>
<dbReference type="Proteomes" id="UP000046176">
    <property type="component" value="Unassembled WGS sequence"/>
</dbReference>
<dbReference type="AlphaFoldDB" id="A0A0T7G2J9"/>
<feature type="transmembrane region" description="Helical" evidence="1">
    <location>
        <begin position="179"/>
        <end position="204"/>
    </location>
</feature>
<dbReference type="EMBL" id="CCRH01000033">
    <property type="protein sequence ID" value="CDZ41487.1"/>
    <property type="molecule type" value="Genomic_DNA"/>
</dbReference>
<dbReference type="PANTHER" id="PTHR41795">
    <property type="entry name" value="EXOPOLYSACCHARIDE SYNTHESIS PROTEIN"/>
    <property type="match status" value="1"/>
</dbReference>
<sequence length="207" mass="21294">MGPEVGAAAKPRGIASAALAKLAETARDRGGLTVGDALASVGEASFGFAMLMLALPALIPIPGPFGMVFGSALAIVALQFAVGVDSLWLPGILRNRKVSASAFAALQRHADPIIRRIERIIRPGRLKAFTGPALPYVLALPVFALAIAIALPIPFGNILPVIAVCVIAIGLIERDGLIVLLGTSLTLFALVVTAALLHGAAFFMSTL</sequence>
<dbReference type="PANTHER" id="PTHR41795:SF1">
    <property type="entry name" value="EXOPOLYSACCHARIDE SYNTHESIS PROTEIN"/>
    <property type="match status" value="1"/>
</dbReference>
<feature type="transmembrane region" description="Helical" evidence="1">
    <location>
        <begin position="37"/>
        <end position="59"/>
    </location>
</feature>
<keyword evidence="1" id="KW-0472">Membrane</keyword>
<feature type="transmembrane region" description="Helical" evidence="1">
    <location>
        <begin position="65"/>
        <end position="89"/>
    </location>
</feature>
<name>A0A0T7G2J9_NEOGA</name>
<accession>A0A0T7G2J9</accession>
<dbReference type="InterPro" id="IPR010331">
    <property type="entry name" value="ExoD"/>
</dbReference>
<keyword evidence="1" id="KW-1133">Transmembrane helix</keyword>
<evidence type="ECO:0008006" key="4">
    <source>
        <dbReference type="Google" id="ProtNLM"/>
    </source>
</evidence>
<feature type="transmembrane region" description="Helical" evidence="1">
    <location>
        <begin position="155"/>
        <end position="172"/>
    </location>
</feature>
<gene>
    <name evidence="2" type="ORF">NGAL_HAMBI1145_59200</name>
</gene>
<feature type="transmembrane region" description="Helical" evidence="1">
    <location>
        <begin position="129"/>
        <end position="149"/>
    </location>
</feature>
<reference evidence="2 3" key="1">
    <citation type="submission" date="2014-08" db="EMBL/GenBank/DDBJ databases">
        <authorList>
            <person name="Chen Y.-H."/>
        </authorList>
    </citation>
    <scope>NUCLEOTIDE SEQUENCE [LARGE SCALE GENOMIC DNA]</scope>
</reference>
<dbReference type="RefSeq" id="WP_046669629.1">
    <property type="nucleotide sequence ID" value="NZ_CCRH01000033.1"/>
</dbReference>
<dbReference type="OrthoDB" id="8550083at2"/>
<protein>
    <recommendedName>
        <fullName evidence="4">Exopolysaccharide biosynthesis protein</fullName>
    </recommendedName>
</protein>
<evidence type="ECO:0000256" key="1">
    <source>
        <dbReference type="SAM" id="Phobius"/>
    </source>
</evidence>
<evidence type="ECO:0000313" key="3">
    <source>
        <dbReference type="Proteomes" id="UP000046176"/>
    </source>
</evidence>
<evidence type="ECO:0000313" key="2">
    <source>
        <dbReference type="EMBL" id="CDZ41487.1"/>
    </source>
</evidence>
<organism evidence="2 3">
    <name type="scientific">Neorhizobium galegae bv. officinalis</name>
    <dbReference type="NCBI Taxonomy" id="323656"/>
    <lineage>
        <taxon>Bacteria</taxon>
        <taxon>Pseudomonadati</taxon>
        <taxon>Pseudomonadota</taxon>
        <taxon>Alphaproteobacteria</taxon>
        <taxon>Hyphomicrobiales</taxon>
        <taxon>Rhizobiaceae</taxon>
        <taxon>Rhizobium/Agrobacterium group</taxon>
        <taxon>Neorhizobium</taxon>
    </lineage>
</organism>
<proteinExistence type="predicted"/>